<evidence type="ECO:0000259" key="4">
    <source>
        <dbReference type="Pfam" id="PF21719"/>
    </source>
</evidence>
<organism evidence="5 6">
    <name type="scientific">Toxocara canis</name>
    <name type="common">Canine roundworm</name>
    <dbReference type="NCBI Taxonomy" id="6265"/>
    <lineage>
        <taxon>Eukaryota</taxon>
        <taxon>Metazoa</taxon>
        <taxon>Ecdysozoa</taxon>
        <taxon>Nematoda</taxon>
        <taxon>Chromadorea</taxon>
        <taxon>Rhabditida</taxon>
        <taxon>Spirurina</taxon>
        <taxon>Ascaridomorpha</taxon>
        <taxon>Ascaridoidea</taxon>
        <taxon>Toxocaridae</taxon>
        <taxon>Toxocara</taxon>
    </lineage>
</organism>
<comment type="similarity">
    <text evidence="1">Belongs to the WD repeat mio family.</text>
</comment>
<feature type="domain" description="MIOS-like alpha-solenoid" evidence="4">
    <location>
        <begin position="428"/>
        <end position="671"/>
    </location>
</feature>
<dbReference type="GO" id="GO:1904263">
    <property type="term" value="P:positive regulation of TORC1 signaling"/>
    <property type="evidence" value="ECO:0007669"/>
    <property type="project" value="TreeGrafter"/>
</dbReference>
<reference evidence="5 6" key="1">
    <citation type="submission" date="2014-11" db="EMBL/GenBank/DDBJ databases">
        <title>Genetic blueprint of the zoonotic pathogen Toxocara canis.</title>
        <authorList>
            <person name="Zhu X.-Q."/>
            <person name="Korhonen P.K."/>
            <person name="Cai H."/>
            <person name="Young N.D."/>
            <person name="Nejsum P."/>
            <person name="von Samson-Himmelstjerna G."/>
            <person name="Boag P.R."/>
            <person name="Tan P."/>
            <person name="Li Q."/>
            <person name="Min J."/>
            <person name="Yang Y."/>
            <person name="Wang X."/>
            <person name="Fang X."/>
            <person name="Hall R.S."/>
            <person name="Hofmann A."/>
            <person name="Sternberg P.W."/>
            <person name="Jex A.R."/>
            <person name="Gasser R.B."/>
        </authorList>
    </citation>
    <scope>NUCLEOTIDE SEQUENCE [LARGE SCALE GENOMIC DNA]</scope>
    <source>
        <strain evidence="5">PN_DK_2014</strain>
    </source>
</reference>
<gene>
    <name evidence="5" type="primary">MIOS</name>
    <name evidence="5" type="ORF">Tcan_06851</name>
</gene>
<evidence type="ECO:0000313" key="6">
    <source>
        <dbReference type="Proteomes" id="UP000031036"/>
    </source>
</evidence>
<dbReference type="GO" id="GO:0005737">
    <property type="term" value="C:cytoplasm"/>
    <property type="evidence" value="ECO:0007669"/>
    <property type="project" value="TreeGrafter"/>
</dbReference>
<dbReference type="GO" id="GO:0034198">
    <property type="term" value="P:cellular response to amino acid starvation"/>
    <property type="evidence" value="ECO:0007669"/>
    <property type="project" value="TreeGrafter"/>
</dbReference>
<dbReference type="Pfam" id="PF21719">
    <property type="entry name" value="MIOS_a-sol"/>
    <property type="match status" value="1"/>
</dbReference>
<dbReference type="CDD" id="cd16691">
    <property type="entry name" value="mRING-H2-C3H3C2_Mio"/>
    <property type="match status" value="1"/>
</dbReference>
<dbReference type="PANTHER" id="PTHR16453:SF9">
    <property type="entry name" value="GATOR COMPLEX PROTEIN MIOS"/>
    <property type="match status" value="1"/>
</dbReference>
<name>A0A0B2VBJ0_TOXCA</name>
<dbReference type="STRING" id="6265.A0A0B2VBJ0"/>
<evidence type="ECO:0000256" key="3">
    <source>
        <dbReference type="ARBA" id="ARBA00022737"/>
    </source>
</evidence>
<accession>A0A0B2VBJ0</accession>
<dbReference type="Proteomes" id="UP000031036">
    <property type="component" value="Unassembled WGS sequence"/>
</dbReference>
<dbReference type="OMA" id="AGDVHFC"/>
<dbReference type="InterPro" id="IPR036322">
    <property type="entry name" value="WD40_repeat_dom_sf"/>
</dbReference>
<keyword evidence="3" id="KW-0677">Repeat</keyword>
<dbReference type="AlphaFoldDB" id="A0A0B2VBJ0"/>
<evidence type="ECO:0000313" key="5">
    <source>
        <dbReference type="EMBL" id="KHN78802.1"/>
    </source>
</evidence>
<evidence type="ECO:0000256" key="1">
    <source>
        <dbReference type="ARBA" id="ARBA00009713"/>
    </source>
</evidence>
<protein>
    <submittedName>
        <fullName evidence="5">WD repeat-containing protein mio</fullName>
    </submittedName>
</protein>
<dbReference type="OrthoDB" id="341486at2759"/>
<dbReference type="PANTHER" id="PTHR16453">
    <property type="entry name" value="WD40 DOMAIN-CONTAINING PROTEIN MIO FAMILY MEMBER"/>
    <property type="match status" value="1"/>
</dbReference>
<dbReference type="InterPro" id="IPR015943">
    <property type="entry name" value="WD40/YVTN_repeat-like_dom_sf"/>
</dbReference>
<comment type="caution">
    <text evidence="5">The sequence shown here is derived from an EMBL/GenBank/DDBJ whole genome shotgun (WGS) entry which is preliminary data.</text>
</comment>
<dbReference type="Gene3D" id="2.130.10.10">
    <property type="entry name" value="YVTN repeat-like/Quinoprotein amine dehydrogenase"/>
    <property type="match status" value="1"/>
</dbReference>
<keyword evidence="6" id="KW-1185">Reference proteome</keyword>
<dbReference type="EMBL" id="JPKZ01002018">
    <property type="protein sequence ID" value="KHN78802.1"/>
    <property type="molecule type" value="Genomic_DNA"/>
</dbReference>
<evidence type="ECO:0000256" key="2">
    <source>
        <dbReference type="ARBA" id="ARBA00022574"/>
    </source>
</evidence>
<dbReference type="InterPro" id="IPR037593">
    <property type="entry name" value="MIOS/Sea4"/>
</dbReference>
<dbReference type="SUPFAM" id="SSF50978">
    <property type="entry name" value="WD40 repeat-like"/>
    <property type="match status" value="1"/>
</dbReference>
<sequence>MQCDVRWLKDYPDRFICLSPDYFALFQVEDDCKTKLLADFPICVNQRSEQDRLRCFSLSPISDDLLALGYAYGKVLVTRAPVDPDIRTLKNALELSCEVARPVIYLDFNPTSQLHLAACFEGARAADFTVCVFELNRPKLHMFHLNSPERVIATTWFADDWSLIGMGGRRTLKLYDIREGTRPLFTTSVPSPVRAIRADNVRHTRFACLFDDYLSVYDRRQLDSVLYRIPLSKFPKGDMAEAILAWNPHYPFSITVLDRGSEMLTELLVSSCEAENELLTHQSEIDSGQLMRLRSTTSKCDMGDETGFEVSSSEQDEVSEVDDALSVREEEHLLYKHPYFEVKHSFVRVPYIHSFDWHRTIRNRLLLSGVNARGASYAVRVVQINNFVTCAMSPESHIVRSNEKQWYVHELSLVPVNGIKEPDISTAMRLRAIKNYGTPATTALDAYIRSCKDVIDNCPYANADLKWVWKWLWQMIYITEWRPEVYGTWFPGVLQVMQHSLLPKRTGSTTERIIVSDPLLGRIRVYKGKERDRVLRLCGWPPFDDIARLDVFIDENALERMTQSRAVAAAVFTGHTGRMKKILMEMIEAARLSNEKGRDEIEKFYEAVIHYRGVSEQWKPISEKLKKVIKDPYFTMILAFLNGRCDNYTDQHQILRLERVPLEDRIAFAAIHFNDQFFIKSIKALFSGTSLYRRLPGLFITGLSQHLETHQLLSEYVNDTGDIQTATILLITGHCFAPVLPRPVFSASDESVHDDFELLSSSDDTAFDTCANSKKYIMQSYCCVEDYLEMLNMWALWTQRARLDCLLQWKKIYECSNQDSDQDPPEVNLWPSMRTSELEVALGRPHDDRAEVEVCCQFCACPVTLEKPELAVPISSTVLVPANRVTTSTSACSVNTSKSPKSVSTAVLLSARDVACHQCYKPLPKCVLCRRHMGSLTPSECPTLGALSSWFTWCQRCRHGGHMMHLWHWFAKHEECAASGCLCRCELADLNVFSRKSNNFDTCACIEGI</sequence>
<dbReference type="InterPro" id="IPR031488">
    <property type="entry name" value="Zn_ribbon_mio"/>
</dbReference>
<keyword evidence="2" id="KW-0853">WD repeat</keyword>
<proteinExistence type="inferred from homology"/>
<dbReference type="InterPro" id="IPR049092">
    <property type="entry name" value="MIOS_a-sol"/>
</dbReference>